<dbReference type="Proteomes" id="UP000182977">
    <property type="component" value="Chromosome I"/>
</dbReference>
<keyword evidence="2" id="KW-0472">Membrane</keyword>
<dbReference type="EMBL" id="LT629791">
    <property type="protein sequence ID" value="SDU55450.1"/>
    <property type="molecule type" value="Genomic_DNA"/>
</dbReference>
<evidence type="ECO:0000256" key="2">
    <source>
        <dbReference type="SAM" id="Phobius"/>
    </source>
</evidence>
<keyword evidence="2" id="KW-1133">Transmembrane helix</keyword>
<organism evidence="3 4">
    <name type="scientific">Jiangella alkaliphila</name>
    <dbReference type="NCBI Taxonomy" id="419479"/>
    <lineage>
        <taxon>Bacteria</taxon>
        <taxon>Bacillati</taxon>
        <taxon>Actinomycetota</taxon>
        <taxon>Actinomycetes</taxon>
        <taxon>Jiangellales</taxon>
        <taxon>Jiangellaceae</taxon>
        <taxon>Jiangella</taxon>
    </lineage>
</organism>
<keyword evidence="2" id="KW-0812">Transmembrane</keyword>
<feature type="transmembrane region" description="Helical" evidence="2">
    <location>
        <begin position="44"/>
        <end position="66"/>
    </location>
</feature>
<proteinExistence type="predicted"/>
<evidence type="ECO:0000313" key="3">
    <source>
        <dbReference type="EMBL" id="SDU55450.1"/>
    </source>
</evidence>
<dbReference type="AlphaFoldDB" id="A0A1H2JGC1"/>
<dbReference type="RefSeq" id="WP_046772168.1">
    <property type="nucleotide sequence ID" value="NZ_LBMC01000057.1"/>
</dbReference>
<evidence type="ECO:0000313" key="4">
    <source>
        <dbReference type="Proteomes" id="UP000182977"/>
    </source>
</evidence>
<feature type="region of interest" description="Disordered" evidence="1">
    <location>
        <begin position="209"/>
        <end position="231"/>
    </location>
</feature>
<evidence type="ECO:0000256" key="1">
    <source>
        <dbReference type="SAM" id="MobiDB-lite"/>
    </source>
</evidence>
<sequence>MTIEDELELALRAEALRLDPPVQILVDGGVARGRELRRRRRSRLAVGGAALVVAASVGGLVAAPLIGADDDPATTDDAPVASGADAAPPAAEVAEIDADAVLDAVVALLPPGEVTEASAETLEPASAWYQFRYDDGDGASWMMGSAVVAAPGWEIPECPVIVNGSSCEVQTLDDGTVLMLTAGPYYPQPDREPDRLLWSATAVAPSGLRVSLGEMNTPTEKDSEPTRDEPPLSLDQLAAVVTDGVWAELTAGVPADSAEQRAAEDAAEEAAAAEAAELEASVAAQALAASLGPDWVPTPDGFAEPGPAALEGLPSGYTAGPAIVDDLSSGLTLAELCVAGEEKGSVNEGCVADTAPGGEPVHVQWGGTVPDGPYAQESLEDRVSVLVADDAGLLLRASIWVAEPAEVSTPQRRAEARAWLEQRVDGLARAVTAAAAEQRG</sequence>
<name>A0A1H2JGC1_9ACTN</name>
<dbReference type="STRING" id="419479.SAMN04488563_2668"/>
<reference evidence="4" key="1">
    <citation type="submission" date="2016-10" db="EMBL/GenBank/DDBJ databases">
        <authorList>
            <person name="Varghese N."/>
            <person name="Submissions S."/>
        </authorList>
    </citation>
    <scope>NUCLEOTIDE SEQUENCE [LARGE SCALE GENOMIC DNA]</scope>
    <source>
        <strain evidence="4">DSM 45079</strain>
    </source>
</reference>
<gene>
    <name evidence="3" type="ORF">SAMN04488563_2668</name>
</gene>
<protein>
    <submittedName>
        <fullName evidence="3">Uncharacterized protein</fullName>
    </submittedName>
</protein>
<keyword evidence="4" id="KW-1185">Reference proteome</keyword>
<accession>A0A1H2JGC1</accession>
<feature type="compositionally biased region" description="Basic and acidic residues" evidence="1">
    <location>
        <begin position="219"/>
        <end position="230"/>
    </location>
</feature>
<dbReference type="OrthoDB" id="3686068at2"/>